<dbReference type="InterPro" id="IPR042095">
    <property type="entry name" value="SUMF_sf"/>
</dbReference>
<dbReference type="InterPro" id="IPR005532">
    <property type="entry name" value="SUMF_dom"/>
</dbReference>
<dbReference type="PANTHER" id="PTHR23150:SF19">
    <property type="entry name" value="FORMYLGLYCINE-GENERATING ENZYME"/>
    <property type="match status" value="1"/>
</dbReference>
<dbReference type="Gene3D" id="3.90.1580.10">
    <property type="entry name" value="paralog of FGE (formylglycine-generating enzyme)"/>
    <property type="match status" value="1"/>
</dbReference>
<gene>
    <name evidence="2" type="ORF">METZ01_LOCUS412741</name>
</gene>
<dbReference type="GO" id="GO:0120147">
    <property type="term" value="F:formylglycine-generating oxidase activity"/>
    <property type="evidence" value="ECO:0007669"/>
    <property type="project" value="TreeGrafter"/>
</dbReference>
<protein>
    <recommendedName>
        <fullName evidence="1">Sulfatase-modifying factor enzyme-like domain-containing protein</fullName>
    </recommendedName>
</protein>
<dbReference type="AlphaFoldDB" id="A0A382WLZ7"/>
<dbReference type="InterPro" id="IPR016187">
    <property type="entry name" value="CTDL_fold"/>
</dbReference>
<proteinExistence type="predicted"/>
<dbReference type="EMBL" id="UINC01160961">
    <property type="protein sequence ID" value="SVD59887.1"/>
    <property type="molecule type" value="Genomic_DNA"/>
</dbReference>
<dbReference type="PANTHER" id="PTHR23150">
    <property type="entry name" value="SULFATASE MODIFYING FACTOR 1, 2"/>
    <property type="match status" value="1"/>
</dbReference>
<dbReference type="SUPFAM" id="SSF56436">
    <property type="entry name" value="C-type lectin-like"/>
    <property type="match status" value="1"/>
</dbReference>
<dbReference type="InterPro" id="IPR051043">
    <property type="entry name" value="Sulfatase_Mod_Factor_Kinase"/>
</dbReference>
<accession>A0A382WLZ7</accession>
<organism evidence="2">
    <name type="scientific">marine metagenome</name>
    <dbReference type="NCBI Taxonomy" id="408172"/>
    <lineage>
        <taxon>unclassified sequences</taxon>
        <taxon>metagenomes</taxon>
        <taxon>ecological metagenomes</taxon>
    </lineage>
</organism>
<feature type="non-terminal residue" evidence="2">
    <location>
        <position position="1"/>
    </location>
</feature>
<reference evidence="2" key="1">
    <citation type="submission" date="2018-05" db="EMBL/GenBank/DDBJ databases">
        <authorList>
            <person name="Lanie J.A."/>
            <person name="Ng W.-L."/>
            <person name="Kazmierczak K.M."/>
            <person name="Andrzejewski T.M."/>
            <person name="Davidsen T.M."/>
            <person name="Wayne K.J."/>
            <person name="Tettelin H."/>
            <person name="Glass J.I."/>
            <person name="Rusch D."/>
            <person name="Podicherti R."/>
            <person name="Tsui H.-C.T."/>
            <person name="Winkler M.E."/>
        </authorList>
    </citation>
    <scope>NUCLEOTIDE SEQUENCE</scope>
</reference>
<evidence type="ECO:0000313" key="2">
    <source>
        <dbReference type="EMBL" id="SVD59887.1"/>
    </source>
</evidence>
<sequence length="101" mass="11289">VANFWQGNFPALNTEEDGFLLTAPVGSYPPNDYGLYDMAGNVWEWCSDYYNENSYVYDKILGVCINPKGPEMAYDSGEPFAKKRVLRGGSFLCNDSYCSGI</sequence>
<dbReference type="Pfam" id="PF03781">
    <property type="entry name" value="FGE-sulfatase"/>
    <property type="match status" value="1"/>
</dbReference>
<name>A0A382WLZ7_9ZZZZ</name>
<evidence type="ECO:0000259" key="1">
    <source>
        <dbReference type="Pfam" id="PF03781"/>
    </source>
</evidence>
<feature type="domain" description="Sulfatase-modifying factor enzyme-like" evidence="1">
    <location>
        <begin position="3"/>
        <end position="99"/>
    </location>
</feature>